<evidence type="ECO:0000313" key="1">
    <source>
        <dbReference type="EMBL" id="SHN62740.1"/>
    </source>
</evidence>
<accession>A0A1M7SWB5</accession>
<organism evidence="1 2">
    <name type="scientific">Geodermatophilus obscurus</name>
    <dbReference type="NCBI Taxonomy" id="1861"/>
    <lineage>
        <taxon>Bacteria</taxon>
        <taxon>Bacillati</taxon>
        <taxon>Actinomycetota</taxon>
        <taxon>Actinomycetes</taxon>
        <taxon>Geodermatophilales</taxon>
        <taxon>Geodermatophilaceae</taxon>
        <taxon>Geodermatophilus</taxon>
    </lineage>
</organism>
<sequence length="334" mass="35250">MPTKTAPSALTLPQGLRFSSRDAHQRTAAAVVNSPRLLAALPAAELAPLFTAYEGATKARAAAQALRVESTDVLAEVDAQLRQGAEIDPAALVARLGEAQAAAARRDQTVALLESLPRRYTDEIAGVIADHVPALYDALSADLAELLDEAEAVVSELGTVSDADGAISAGKVAEWTKLRELAARYADLRADHVRLLRLEDTGPNFANGAPSLGFAFFGGLDDVVPGFAKAGQTPTADLMGRPVTSEPFPVLDVTSVAHFLAVVRLREELAPHVIGTDEASDLRAEAAGRIVDRNLHGVSRAPSERDAYTLRRVRMAAADQIAEARESIALGLTD</sequence>
<name>A0A1M7SWB5_9ACTN</name>
<dbReference type="RefSeq" id="WP_072914684.1">
    <property type="nucleotide sequence ID" value="NZ_FRDM01000004.1"/>
</dbReference>
<evidence type="ECO:0000313" key="2">
    <source>
        <dbReference type="Proteomes" id="UP000184428"/>
    </source>
</evidence>
<dbReference type="AlphaFoldDB" id="A0A1M7SWB5"/>
<protein>
    <submittedName>
        <fullName evidence="1">Uncharacterized protein</fullName>
    </submittedName>
</protein>
<dbReference type="EMBL" id="FRDM01000004">
    <property type="protein sequence ID" value="SHN62740.1"/>
    <property type="molecule type" value="Genomic_DNA"/>
</dbReference>
<gene>
    <name evidence="1" type="ORF">SAMN05660350_01087</name>
</gene>
<proteinExistence type="predicted"/>
<reference evidence="1 2" key="1">
    <citation type="submission" date="2016-12" db="EMBL/GenBank/DDBJ databases">
        <authorList>
            <person name="Song W.-J."/>
            <person name="Kurnit D.M."/>
        </authorList>
    </citation>
    <scope>NUCLEOTIDE SEQUENCE [LARGE SCALE GENOMIC DNA]</scope>
    <source>
        <strain evidence="1 2">DSM 43162</strain>
    </source>
</reference>
<dbReference type="Proteomes" id="UP000184428">
    <property type="component" value="Unassembled WGS sequence"/>
</dbReference>